<dbReference type="Proteomes" id="UP000824262">
    <property type="component" value="Unassembled WGS sequence"/>
</dbReference>
<protein>
    <submittedName>
        <fullName evidence="1">Uncharacterized protein</fullName>
    </submittedName>
</protein>
<dbReference type="AlphaFoldDB" id="A0A9D0ZHF9"/>
<gene>
    <name evidence="1" type="ORF">IAB77_09560</name>
</gene>
<name>A0A9D0ZHF9_9FIRM</name>
<accession>A0A9D0ZHF9</accession>
<evidence type="ECO:0000313" key="1">
    <source>
        <dbReference type="EMBL" id="HIQ79486.1"/>
    </source>
</evidence>
<proteinExistence type="predicted"/>
<reference evidence="1" key="1">
    <citation type="submission" date="2020-10" db="EMBL/GenBank/DDBJ databases">
        <authorList>
            <person name="Gilroy R."/>
        </authorList>
    </citation>
    <scope>NUCLEOTIDE SEQUENCE</scope>
    <source>
        <strain evidence="1">ChiBcolR7-354</strain>
    </source>
</reference>
<reference evidence="1" key="2">
    <citation type="journal article" date="2021" name="PeerJ">
        <title>Extensive microbial diversity within the chicken gut microbiome revealed by metagenomics and culture.</title>
        <authorList>
            <person name="Gilroy R."/>
            <person name="Ravi A."/>
            <person name="Getino M."/>
            <person name="Pursley I."/>
            <person name="Horton D.L."/>
            <person name="Alikhan N.F."/>
            <person name="Baker D."/>
            <person name="Gharbi K."/>
            <person name="Hall N."/>
            <person name="Watson M."/>
            <person name="Adriaenssens E.M."/>
            <person name="Foster-Nyarko E."/>
            <person name="Jarju S."/>
            <person name="Secka A."/>
            <person name="Antonio M."/>
            <person name="Oren A."/>
            <person name="Chaudhuri R.R."/>
            <person name="La Ragione R."/>
            <person name="Hildebrand F."/>
            <person name="Pallen M.J."/>
        </authorList>
    </citation>
    <scope>NUCLEOTIDE SEQUENCE</scope>
    <source>
        <strain evidence="1">ChiBcolR7-354</strain>
    </source>
</reference>
<sequence>MKSTSTCPKCGCKRIIRVPDNAHRYLANSISMTKLLTVERVPVTRYVCSGCGYVENYVESRAGLSRLEEFFGKE</sequence>
<evidence type="ECO:0000313" key="2">
    <source>
        <dbReference type="Proteomes" id="UP000824262"/>
    </source>
</evidence>
<comment type="caution">
    <text evidence="1">The sequence shown here is derived from an EMBL/GenBank/DDBJ whole genome shotgun (WGS) entry which is preliminary data.</text>
</comment>
<dbReference type="EMBL" id="DVGA01000109">
    <property type="protein sequence ID" value="HIQ79486.1"/>
    <property type="molecule type" value="Genomic_DNA"/>
</dbReference>
<organism evidence="1 2">
    <name type="scientific">Candidatus Scatomorpha intestinavium</name>
    <dbReference type="NCBI Taxonomy" id="2840922"/>
    <lineage>
        <taxon>Bacteria</taxon>
        <taxon>Bacillati</taxon>
        <taxon>Bacillota</taxon>
        <taxon>Clostridia</taxon>
        <taxon>Eubacteriales</taxon>
        <taxon>Candidatus Scatomorpha</taxon>
    </lineage>
</organism>